<dbReference type="CDD" id="cd00077">
    <property type="entry name" value="HDc"/>
    <property type="match status" value="1"/>
</dbReference>
<evidence type="ECO:0000313" key="3">
    <source>
        <dbReference type="EMBL" id="TDW99680.1"/>
    </source>
</evidence>
<dbReference type="InterPro" id="IPR050135">
    <property type="entry name" value="dGTPase-like"/>
</dbReference>
<dbReference type="GO" id="GO:0006203">
    <property type="term" value="P:dGTP catabolic process"/>
    <property type="evidence" value="ECO:0007669"/>
    <property type="project" value="TreeGrafter"/>
</dbReference>
<dbReference type="RefSeq" id="WP_133990583.1">
    <property type="nucleotide sequence ID" value="NZ_SODV01000001.1"/>
</dbReference>
<dbReference type="NCBIfam" id="TIGR01353">
    <property type="entry name" value="dGTP_triPase"/>
    <property type="match status" value="1"/>
</dbReference>
<sequence>MASNLRWEDIFSINRVGQEKLEQGVRSGFQRDFDRLIFSSAFRRLQNKTQVFPLPGSTFVHNRLTHSLEVASVGRSLGKIVGSHIAAEELGLGPDEAEAQEFYRYELSNVIAAACLAHDIGNPAFGHSGEKALSAFFAENAGRQIDGRTLQSYFSPLEWSDLVNFEGNANAFRILTHTFKGKLPGGFGLTYTTLAAILKYPCDSASVGGAAHRKKYGYFQTEHENFLEVVHELHMIPDIPPGEAAPGGAYAPTAPAGAAAHMDGTPTGAAFFRHPFVYLTEAADDICYQVIDVEDAHRLGIVQLDEARTLLLDLMHAIGRPTDNMDRVRKRVDGIGDANEKIAYLRARCINSLTLQAADVFIANSAAILNGTFRSTLIKTINETCHALDAIESLSVDRIYNHESVIQIEIAGYHVMSELLNVFVPPLLKQKPDARDKKMIRLIPDQFLETGDRDTPYHKVRCALDYISGMTDLYATELYRKLKGIDIPIHR</sequence>
<dbReference type="Gene3D" id="1.10.3410.10">
    <property type="entry name" value="putative deoxyguanosinetriphosphate triphosphohydrolase like domain"/>
    <property type="match status" value="1"/>
</dbReference>
<evidence type="ECO:0000313" key="4">
    <source>
        <dbReference type="Proteomes" id="UP000294498"/>
    </source>
</evidence>
<dbReference type="Pfam" id="PF01966">
    <property type="entry name" value="HD"/>
    <property type="match status" value="1"/>
</dbReference>
<evidence type="ECO:0000256" key="1">
    <source>
        <dbReference type="ARBA" id="ARBA00022801"/>
    </source>
</evidence>
<dbReference type="InterPro" id="IPR006261">
    <property type="entry name" value="dGTPase"/>
</dbReference>
<dbReference type="GO" id="GO:0008832">
    <property type="term" value="F:dGTPase activity"/>
    <property type="evidence" value="ECO:0007669"/>
    <property type="project" value="TreeGrafter"/>
</dbReference>
<dbReference type="InterPro" id="IPR027432">
    <property type="entry name" value="dGTP_triphosphohydrolase_C"/>
</dbReference>
<name>A0A4R8DRC3_9BACT</name>
<dbReference type="InterPro" id="IPR026875">
    <property type="entry name" value="PHydrolase_assoc_dom"/>
</dbReference>
<organism evidence="3 4">
    <name type="scientific">Dinghuibacter silviterrae</name>
    <dbReference type="NCBI Taxonomy" id="1539049"/>
    <lineage>
        <taxon>Bacteria</taxon>
        <taxon>Pseudomonadati</taxon>
        <taxon>Bacteroidota</taxon>
        <taxon>Chitinophagia</taxon>
        <taxon>Chitinophagales</taxon>
        <taxon>Chitinophagaceae</taxon>
        <taxon>Dinghuibacter</taxon>
    </lineage>
</organism>
<dbReference type="Gene3D" id="1.10.3550.10">
    <property type="entry name" value="eoxyguanosinetriphosphate triphosphohydrolase domain-like"/>
    <property type="match status" value="1"/>
</dbReference>
<comment type="caution">
    <text evidence="3">The sequence shown here is derived from an EMBL/GenBank/DDBJ whole genome shotgun (WGS) entry which is preliminary data.</text>
</comment>
<gene>
    <name evidence="3" type="ORF">EDB95_0690</name>
</gene>
<dbReference type="InterPro" id="IPR003607">
    <property type="entry name" value="HD/PDEase_dom"/>
</dbReference>
<dbReference type="Pfam" id="PF13286">
    <property type="entry name" value="HD_assoc"/>
    <property type="match status" value="1"/>
</dbReference>
<dbReference type="PANTHER" id="PTHR11373">
    <property type="entry name" value="DEOXYNUCLEOSIDE TRIPHOSPHATE TRIPHOSPHOHYDROLASE"/>
    <property type="match status" value="1"/>
</dbReference>
<accession>A0A4R8DRC3</accession>
<dbReference type="SMART" id="SM00471">
    <property type="entry name" value="HDc"/>
    <property type="match status" value="1"/>
</dbReference>
<dbReference type="SUPFAM" id="SSF109604">
    <property type="entry name" value="HD-domain/PDEase-like"/>
    <property type="match status" value="1"/>
</dbReference>
<dbReference type="InterPro" id="IPR023293">
    <property type="entry name" value="dGTP_triP_hydro_central_sf"/>
</dbReference>
<dbReference type="Proteomes" id="UP000294498">
    <property type="component" value="Unassembled WGS sequence"/>
</dbReference>
<reference evidence="3 4" key="1">
    <citation type="submission" date="2019-03" db="EMBL/GenBank/DDBJ databases">
        <title>Genomic Encyclopedia of Type Strains, Phase IV (KMG-IV): sequencing the most valuable type-strain genomes for metagenomic binning, comparative biology and taxonomic classification.</title>
        <authorList>
            <person name="Goeker M."/>
        </authorList>
    </citation>
    <scope>NUCLEOTIDE SEQUENCE [LARGE SCALE GENOMIC DNA]</scope>
    <source>
        <strain evidence="3 4">DSM 100059</strain>
    </source>
</reference>
<keyword evidence="4" id="KW-1185">Reference proteome</keyword>
<dbReference type="AlphaFoldDB" id="A0A4R8DRC3"/>
<protein>
    <submittedName>
        <fullName evidence="3">dGTPase</fullName>
    </submittedName>
</protein>
<dbReference type="InterPro" id="IPR006674">
    <property type="entry name" value="HD_domain"/>
</dbReference>
<proteinExistence type="predicted"/>
<dbReference type="Gene3D" id="1.10.3210.10">
    <property type="entry name" value="Hypothetical protein af1432"/>
    <property type="match status" value="1"/>
</dbReference>
<feature type="domain" description="HD/PDEase" evidence="2">
    <location>
        <begin position="59"/>
        <end position="298"/>
    </location>
</feature>
<evidence type="ECO:0000259" key="2">
    <source>
        <dbReference type="SMART" id="SM00471"/>
    </source>
</evidence>
<keyword evidence="1" id="KW-0378">Hydrolase</keyword>
<dbReference type="EMBL" id="SODV01000001">
    <property type="protein sequence ID" value="TDW99680.1"/>
    <property type="molecule type" value="Genomic_DNA"/>
</dbReference>
<dbReference type="PANTHER" id="PTHR11373:SF32">
    <property type="entry name" value="DEOXYGUANOSINETRIPHOSPHATE TRIPHOSPHOHYDROLASE"/>
    <property type="match status" value="1"/>
</dbReference>
<dbReference type="OrthoDB" id="9803619at2"/>